<dbReference type="Pfam" id="PF01261">
    <property type="entry name" value="AP_endonuc_2"/>
    <property type="match status" value="1"/>
</dbReference>
<feature type="binding site" evidence="7">
    <location>
        <position position="182"/>
    </location>
    <ligand>
        <name>Zn(2+)</name>
        <dbReference type="ChEBI" id="CHEBI:29105"/>
        <label>2</label>
    </ligand>
</feature>
<evidence type="ECO:0000313" key="9">
    <source>
        <dbReference type="EMBL" id="MBU2690946.1"/>
    </source>
</evidence>
<comment type="catalytic activity">
    <reaction evidence="7">
        <text>Endonucleolytic cleavage to 5'-phosphooligonucleotide end-products.</text>
        <dbReference type="EC" id="3.1.21.2"/>
    </reaction>
</comment>
<feature type="binding site" evidence="7">
    <location>
        <position position="219"/>
    </location>
    <ligand>
        <name>Zn(2+)</name>
        <dbReference type="ChEBI" id="CHEBI:29105"/>
        <label>2</label>
    </ligand>
</feature>
<dbReference type="EMBL" id="JAHJDP010000042">
    <property type="protein sequence ID" value="MBU2690946.1"/>
    <property type="molecule type" value="Genomic_DNA"/>
</dbReference>
<organism evidence="9 10">
    <name type="scientific">Eiseniibacteriota bacterium</name>
    <dbReference type="NCBI Taxonomy" id="2212470"/>
    <lineage>
        <taxon>Bacteria</taxon>
        <taxon>Candidatus Eiseniibacteriota</taxon>
    </lineage>
</organism>
<dbReference type="InterPro" id="IPR001719">
    <property type="entry name" value="AP_endonuc_2"/>
</dbReference>
<keyword evidence="2 7" id="KW-0479">Metal-binding</keyword>
<evidence type="ECO:0000256" key="4">
    <source>
        <dbReference type="ARBA" id="ARBA00022801"/>
    </source>
</evidence>
<dbReference type="GO" id="GO:0006284">
    <property type="term" value="P:base-excision repair"/>
    <property type="evidence" value="ECO:0007669"/>
    <property type="project" value="TreeGrafter"/>
</dbReference>
<comment type="caution">
    <text evidence="9">The sequence shown here is derived from an EMBL/GenBank/DDBJ whole genome shotgun (WGS) entry which is preliminary data.</text>
</comment>
<dbReference type="GO" id="GO:0008270">
    <property type="term" value="F:zinc ion binding"/>
    <property type="evidence" value="ECO:0007669"/>
    <property type="project" value="UniProtKB-UniRule"/>
</dbReference>
<proteinExistence type="inferred from homology"/>
<name>A0A948RVX1_UNCEI</name>
<dbReference type="Gene3D" id="3.20.20.150">
    <property type="entry name" value="Divalent-metal-dependent TIM barrel enzymes"/>
    <property type="match status" value="1"/>
</dbReference>
<comment type="similarity">
    <text evidence="1 7">Belongs to the AP endonuclease 2 family.</text>
</comment>
<dbReference type="InterPro" id="IPR013022">
    <property type="entry name" value="Xyl_isomerase-like_TIM-brl"/>
</dbReference>
<feature type="binding site" evidence="7">
    <location>
        <position position="232"/>
    </location>
    <ligand>
        <name>Zn(2+)</name>
        <dbReference type="ChEBI" id="CHEBI:29105"/>
        <label>3</label>
    </ligand>
</feature>
<keyword evidence="5 7" id="KW-0862">Zinc</keyword>
<evidence type="ECO:0000256" key="3">
    <source>
        <dbReference type="ARBA" id="ARBA00022763"/>
    </source>
</evidence>
<evidence type="ECO:0000256" key="6">
    <source>
        <dbReference type="ARBA" id="ARBA00023204"/>
    </source>
</evidence>
<dbReference type="Proteomes" id="UP000777784">
    <property type="component" value="Unassembled WGS sequence"/>
</dbReference>
<feature type="binding site" evidence="7">
    <location>
        <position position="185"/>
    </location>
    <ligand>
        <name>Zn(2+)</name>
        <dbReference type="ChEBI" id="CHEBI:29105"/>
        <label>3</label>
    </ligand>
</feature>
<feature type="binding site" evidence="7">
    <location>
        <position position="264"/>
    </location>
    <ligand>
        <name>Zn(2+)</name>
        <dbReference type="ChEBI" id="CHEBI:29105"/>
        <label>2</label>
    </ligand>
</feature>
<evidence type="ECO:0000256" key="5">
    <source>
        <dbReference type="ARBA" id="ARBA00022833"/>
    </source>
</evidence>
<dbReference type="EC" id="3.1.21.2" evidence="7"/>
<feature type="domain" description="Xylose isomerase-like TIM barrel" evidence="8">
    <location>
        <begin position="24"/>
        <end position="280"/>
    </location>
</feature>
<dbReference type="PROSITE" id="PS00729">
    <property type="entry name" value="AP_NUCLEASE_F2_1"/>
    <property type="match status" value="1"/>
</dbReference>
<keyword evidence="3 7" id="KW-0227">DNA damage</keyword>
<dbReference type="SMART" id="SM00518">
    <property type="entry name" value="AP2Ec"/>
    <property type="match status" value="1"/>
</dbReference>
<keyword evidence="7" id="KW-0540">Nuclease</keyword>
<dbReference type="PANTHER" id="PTHR21445:SF0">
    <property type="entry name" value="APURINIC-APYRIMIDINIC ENDONUCLEASE"/>
    <property type="match status" value="1"/>
</dbReference>
<feature type="binding site" evidence="7">
    <location>
        <position position="148"/>
    </location>
    <ligand>
        <name>Zn(2+)</name>
        <dbReference type="ChEBI" id="CHEBI:29105"/>
        <label>2</label>
    </ligand>
</feature>
<evidence type="ECO:0000313" key="10">
    <source>
        <dbReference type="Proteomes" id="UP000777784"/>
    </source>
</evidence>
<feature type="binding site" evidence="7">
    <location>
        <position position="111"/>
    </location>
    <ligand>
        <name>Zn(2+)</name>
        <dbReference type="ChEBI" id="CHEBI:29105"/>
        <label>1</label>
    </ligand>
</feature>
<dbReference type="PANTHER" id="PTHR21445">
    <property type="entry name" value="ENDONUCLEASE IV ENDODEOXYRIBONUCLEASE IV"/>
    <property type="match status" value="1"/>
</dbReference>
<dbReference type="GO" id="GO:0008833">
    <property type="term" value="F:deoxyribonuclease IV (phage-T4-induced) activity"/>
    <property type="evidence" value="ECO:0007669"/>
    <property type="project" value="UniProtKB-UniRule"/>
</dbReference>
<dbReference type="CDD" id="cd00019">
    <property type="entry name" value="AP2Ec"/>
    <property type="match status" value="1"/>
</dbReference>
<dbReference type="InterPro" id="IPR018246">
    <property type="entry name" value="AP_endonuc_F2_Zn_BS"/>
</dbReference>
<reference evidence="9" key="1">
    <citation type="submission" date="2021-05" db="EMBL/GenBank/DDBJ databases">
        <title>Energy efficiency and biological interactions define the core microbiome of deep oligotrophic groundwater.</title>
        <authorList>
            <person name="Mehrshad M."/>
            <person name="Lopez-Fernandez M."/>
            <person name="Bell E."/>
            <person name="Bernier-Latmani R."/>
            <person name="Bertilsson S."/>
            <person name="Dopson M."/>
        </authorList>
    </citation>
    <scope>NUCLEOTIDE SEQUENCE</scope>
    <source>
        <strain evidence="9">Modern_marine.mb.64</strain>
    </source>
</reference>
<sequence>MPPLGAHMSIAGGLSNAIADGARYRCDAIQIFTKSSNQWAAKPLTPEEVERFLEASAKLRRKLGRLELAAHDSYLINLASPEPPLLKRSRAAFLVEVERCETLDIPRLVFHPGAHRGMGEEHGIRNIVQSLDEVLARAPGGRTTILLETTAGMGSSIGWRFEHLARIIENVKENHRLGVCFDTCHVLSAGYDYRDEEGYAKVMGEFDRLIGIERLRLFHLNDSKQEFNSHLDRHEHIGKGFVGSKAFARILRDPRFRDIPMVLETPKDDEMDRRNLALLRRLGRAAR</sequence>
<comment type="function">
    <text evidence="7">Endonuclease IV plays a role in DNA repair. It cleaves phosphodiester bonds at apurinic or apyrimidinic (AP) sites, generating a 3'-hydroxyl group and a 5'-terminal sugar phosphate.</text>
</comment>
<keyword evidence="6 7" id="KW-0234">DNA repair</keyword>
<dbReference type="InterPro" id="IPR036237">
    <property type="entry name" value="Xyl_isomerase-like_sf"/>
</dbReference>
<protein>
    <recommendedName>
        <fullName evidence="7">Probable endonuclease 4</fullName>
        <ecNumber evidence="7">3.1.21.2</ecNumber>
    </recommendedName>
    <alternativeName>
        <fullName evidence="7">Endodeoxyribonuclease IV</fullName>
    </alternativeName>
    <alternativeName>
        <fullName evidence="7">Endonuclease IV</fullName>
    </alternativeName>
</protein>
<dbReference type="GO" id="GO:0003677">
    <property type="term" value="F:DNA binding"/>
    <property type="evidence" value="ECO:0007669"/>
    <property type="project" value="InterPro"/>
</dbReference>
<evidence type="ECO:0000256" key="2">
    <source>
        <dbReference type="ARBA" id="ARBA00022723"/>
    </source>
</evidence>
<keyword evidence="7" id="KW-0255">Endonuclease</keyword>
<evidence type="ECO:0000259" key="8">
    <source>
        <dbReference type="Pfam" id="PF01261"/>
    </source>
</evidence>
<dbReference type="HAMAP" id="MF_00152">
    <property type="entry name" value="Nfo"/>
    <property type="match status" value="1"/>
</dbReference>
<dbReference type="AlphaFoldDB" id="A0A948RVX1"/>
<dbReference type="PROSITE" id="PS00731">
    <property type="entry name" value="AP_NUCLEASE_F2_3"/>
    <property type="match status" value="1"/>
</dbReference>
<gene>
    <name evidence="7" type="primary">nfo</name>
    <name evidence="9" type="ORF">KJ970_08455</name>
</gene>
<keyword evidence="4 7" id="KW-0378">Hydrolase</keyword>
<dbReference type="GO" id="GO:0008081">
    <property type="term" value="F:phosphoric diester hydrolase activity"/>
    <property type="evidence" value="ECO:0007669"/>
    <property type="project" value="TreeGrafter"/>
</dbReference>
<comment type="cofactor">
    <cofactor evidence="7">
        <name>Zn(2+)</name>
        <dbReference type="ChEBI" id="CHEBI:29105"/>
    </cofactor>
    <text evidence="7">Binds 3 Zn(2+) ions.</text>
</comment>
<dbReference type="GO" id="GO:0003906">
    <property type="term" value="F:DNA-(apurinic or apyrimidinic site) endonuclease activity"/>
    <property type="evidence" value="ECO:0007669"/>
    <property type="project" value="TreeGrafter"/>
</dbReference>
<feature type="binding site" evidence="7">
    <location>
        <position position="148"/>
    </location>
    <ligand>
        <name>Zn(2+)</name>
        <dbReference type="ChEBI" id="CHEBI:29105"/>
        <label>1</label>
    </ligand>
</feature>
<dbReference type="FunFam" id="3.20.20.150:FF:000001">
    <property type="entry name" value="Probable endonuclease 4"/>
    <property type="match status" value="1"/>
</dbReference>
<feature type="binding site" evidence="7">
    <location>
        <position position="71"/>
    </location>
    <ligand>
        <name>Zn(2+)</name>
        <dbReference type="ChEBI" id="CHEBI:29105"/>
        <label>1</label>
    </ligand>
</feature>
<dbReference type="NCBIfam" id="TIGR00587">
    <property type="entry name" value="nfo"/>
    <property type="match status" value="1"/>
</dbReference>
<dbReference type="PROSITE" id="PS51432">
    <property type="entry name" value="AP_NUCLEASE_F2_4"/>
    <property type="match status" value="1"/>
</dbReference>
<evidence type="ECO:0000256" key="1">
    <source>
        <dbReference type="ARBA" id="ARBA00005340"/>
    </source>
</evidence>
<dbReference type="SUPFAM" id="SSF51658">
    <property type="entry name" value="Xylose isomerase-like"/>
    <property type="match status" value="1"/>
</dbReference>
<feature type="binding site" evidence="7">
    <location>
        <position position="234"/>
    </location>
    <ligand>
        <name>Zn(2+)</name>
        <dbReference type="ChEBI" id="CHEBI:29105"/>
        <label>3</label>
    </ligand>
</feature>
<dbReference type="PROSITE" id="PS00730">
    <property type="entry name" value="AP_NUCLEASE_F2_2"/>
    <property type="match status" value="1"/>
</dbReference>
<evidence type="ECO:0000256" key="7">
    <source>
        <dbReference type="HAMAP-Rule" id="MF_00152"/>
    </source>
</evidence>
<accession>A0A948RVX1</accession>